<dbReference type="Pfam" id="PF00528">
    <property type="entry name" value="BPD_transp_1"/>
    <property type="match status" value="1"/>
</dbReference>
<dbReference type="PANTHER" id="PTHR30151:SF20">
    <property type="entry name" value="ABC TRANSPORTER PERMEASE PROTEIN HI_0355-RELATED"/>
    <property type="match status" value="1"/>
</dbReference>
<keyword evidence="10" id="KW-1185">Reference proteome</keyword>
<dbReference type="PROSITE" id="PS50928">
    <property type="entry name" value="ABC_TM1"/>
    <property type="match status" value="1"/>
</dbReference>
<evidence type="ECO:0000256" key="7">
    <source>
        <dbReference type="RuleBase" id="RU363032"/>
    </source>
</evidence>
<dbReference type="Proteomes" id="UP000019443">
    <property type="component" value="Plasmid pLPU83c"/>
</dbReference>
<dbReference type="PANTHER" id="PTHR30151">
    <property type="entry name" value="ALKANE SULFONATE ABC TRANSPORTER-RELATED, MEMBRANE SUBUNIT"/>
    <property type="match status" value="1"/>
</dbReference>
<gene>
    <name evidence="9" type="ORF">LPU83_pLPU83c_0097</name>
</gene>
<proteinExistence type="inferred from homology"/>
<protein>
    <submittedName>
        <fullName evidence="9">ABC transporter permease protein ytlD</fullName>
    </submittedName>
</protein>
<keyword evidence="2 7" id="KW-0813">Transport</keyword>
<evidence type="ECO:0000256" key="5">
    <source>
        <dbReference type="ARBA" id="ARBA00022989"/>
    </source>
</evidence>
<keyword evidence="5 7" id="KW-1133">Transmembrane helix</keyword>
<dbReference type="InterPro" id="IPR035906">
    <property type="entry name" value="MetI-like_sf"/>
</dbReference>
<evidence type="ECO:0000256" key="6">
    <source>
        <dbReference type="ARBA" id="ARBA00023136"/>
    </source>
</evidence>
<dbReference type="PATRIC" id="fig|348824.6.peg.4788"/>
<evidence type="ECO:0000256" key="3">
    <source>
        <dbReference type="ARBA" id="ARBA00022475"/>
    </source>
</evidence>
<evidence type="ECO:0000313" key="9">
    <source>
        <dbReference type="EMBL" id="CDM60659.1"/>
    </source>
</evidence>
<comment type="similarity">
    <text evidence="7">Belongs to the binding-protein-dependent transport system permease family.</text>
</comment>
<dbReference type="GO" id="GO:0055085">
    <property type="term" value="P:transmembrane transport"/>
    <property type="evidence" value="ECO:0007669"/>
    <property type="project" value="InterPro"/>
</dbReference>
<feature type="domain" description="ABC transmembrane type-1" evidence="8">
    <location>
        <begin position="54"/>
        <end position="248"/>
    </location>
</feature>
<evidence type="ECO:0000256" key="1">
    <source>
        <dbReference type="ARBA" id="ARBA00004651"/>
    </source>
</evidence>
<dbReference type="Gene3D" id="1.10.3720.10">
    <property type="entry name" value="MetI-like"/>
    <property type="match status" value="1"/>
</dbReference>
<accession>W6RIG9</accession>
<name>W6RIG9_9HYPH</name>
<feature type="transmembrane region" description="Helical" evidence="7">
    <location>
        <begin position="66"/>
        <end position="85"/>
    </location>
</feature>
<dbReference type="AlphaFoldDB" id="W6RIG9"/>
<dbReference type="SUPFAM" id="SSF161098">
    <property type="entry name" value="MetI-like"/>
    <property type="match status" value="1"/>
</dbReference>
<evidence type="ECO:0000313" key="10">
    <source>
        <dbReference type="Proteomes" id="UP000019443"/>
    </source>
</evidence>
<keyword evidence="9" id="KW-0614">Plasmid</keyword>
<reference evidence="9" key="1">
    <citation type="submission" date="2013-11" db="EMBL/GenBank/DDBJ databases">
        <title>Draft genome sequence of the broad-host-range Rhizobium sp. LPU83 strain, a member of the low-genetic diversity Oregon-like Rhizobium sp. group.</title>
        <authorList>
            <person name="Wibberg D."/>
            <person name="Puehler A."/>
            <person name="Schlueter A."/>
        </authorList>
    </citation>
    <scope>NUCLEOTIDE SEQUENCE [LARGE SCALE GENOMIC DNA]</scope>
    <source>
        <strain evidence="9">LPU83</strain>
        <plasmid evidence="9">pLPU83c</plasmid>
    </source>
</reference>
<evidence type="ECO:0000256" key="4">
    <source>
        <dbReference type="ARBA" id="ARBA00022692"/>
    </source>
</evidence>
<feature type="transmembrane region" description="Helical" evidence="7">
    <location>
        <begin position="12"/>
        <end position="35"/>
    </location>
</feature>
<organism evidence="9 10">
    <name type="scientific">Rhizobium favelukesii</name>
    <dbReference type="NCBI Taxonomy" id="348824"/>
    <lineage>
        <taxon>Bacteria</taxon>
        <taxon>Pseudomonadati</taxon>
        <taxon>Pseudomonadota</taxon>
        <taxon>Alphaproteobacteria</taxon>
        <taxon>Hyphomicrobiales</taxon>
        <taxon>Rhizobiaceae</taxon>
        <taxon>Rhizobium/Agrobacterium group</taxon>
        <taxon>Rhizobium</taxon>
    </lineage>
</organism>
<dbReference type="EMBL" id="HG916854">
    <property type="protein sequence ID" value="CDM60659.1"/>
    <property type="molecule type" value="Genomic_DNA"/>
</dbReference>
<geneLocation type="plasmid" evidence="9 10">
    <name>pLPU83c</name>
</geneLocation>
<dbReference type="CDD" id="cd06261">
    <property type="entry name" value="TM_PBP2"/>
    <property type="match status" value="1"/>
</dbReference>
<keyword evidence="4 7" id="KW-0812">Transmembrane</keyword>
<evidence type="ECO:0000259" key="8">
    <source>
        <dbReference type="PROSITE" id="PS50928"/>
    </source>
</evidence>
<keyword evidence="6 7" id="KW-0472">Membrane</keyword>
<comment type="subcellular location">
    <subcellularLocation>
        <location evidence="1 7">Cell membrane</location>
        <topology evidence="1 7">Multi-pass membrane protein</topology>
    </subcellularLocation>
</comment>
<evidence type="ECO:0000256" key="2">
    <source>
        <dbReference type="ARBA" id="ARBA00022448"/>
    </source>
</evidence>
<dbReference type="HOGENOM" id="CLU_046113_2_1_5"/>
<dbReference type="GO" id="GO:0005886">
    <property type="term" value="C:plasma membrane"/>
    <property type="evidence" value="ECO:0007669"/>
    <property type="project" value="UniProtKB-SubCell"/>
</dbReference>
<dbReference type="InterPro" id="IPR000515">
    <property type="entry name" value="MetI-like"/>
</dbReference>
<keyword evidence="3" id="KW-1003">Cell membrane</keyword>
<feature type="transmembrane region" description="Helical" evidence="7">
    <location>
        <begin position="106"/>
        <end position="137"/>
    </location>
</feature>
<sequence>MSVVTERIIQLGMLVFILGGWQLGVTAGFIDVFFFPAPLDIFNQMVSWIVDLSFYRHVSITLTETVLGYIIGTGLGVAAGVWLGLSRSTARILDPFIKGLNAIPRVVLAPIFVLWLGLGLWSKVALAVTLVFFITFFNAMQGVREVNPVVLANARILGAKRSDLLRHVYFPAAASWILSSLRTSVGFAVVGAIIGEYLGSSAGLGYLIAQAEGNFDAVGVFAASSSWPCSCSSSTAFSMFWKAGSLSGDRTQQKKERRNQPDQFPCDWSWGAAIGIPFFFGLEFERVTNTRLL</sequence>
<dbReference type="KEGG" id="rhl:LPU83_pLPU83c_0097"/>